<name>A0A1Y2FPK3_9FUNG</name>
<evidence type="ECO:0000259" key="7">
    <source>
        <dbReference type="PROSITE" id="PS51677"/>
    </source>
</evidence>
<dbReference type="PANTHER" id="PTHR46471">
    <property type="entry name" value="CHITIN DEACETYLASE"/>
    <property type="match status" value="1"/>
</dbReference>
<dbReference type="InterPro" id="IPR002509">
    <property type="entry name" value="NODB_dom"/>
</dbReference>
<feature type="domain" description="NodB homology" evidence="7">
    <location>
        <begin position="38"/>
        <end position="247"/>
    </location>
</feature>
<keyword evidence="3 6" id="KW-0732">Signal</keyword>
<sequence>MKSFIKRVLISLFSIQCYAVTTGTDGLASVYTECKKPGQFVLTFDDGPQIGTTSRCLDILKQNGIIGTFFVNSANYVDLPNNLEAQALVKRAYDEGHDIGSHTYQHKDLFLALDENSMEINVDRNNEVIKSIIGHQPVFFRPPLGNGGFTQEYCTSLNIPYDPRTETIRQYLYERDMKVIMWNADTQDWNNKGNVENSLAELGKSVEAKNPQTSSFITLIHDVHDYSVDVILQRVIDYVKGKGYRFVSLAECIGEAPYIDGYNPNQPNDSTINSNATQFLSGQSLNKNADLESSSIKNIAISFLAITLVIINIFF</sequence>
<evidence type="ECO:0000313" key="8">
    <source>
        <dbReference type="EMBL" id="ORY85921.1"/>
    </source>
</evidence>
<dbReference type="Pfam" id="PF01522">
    <property type="entry name" value="Polysacc_deac_1"/>
    <property type="match status" value="1"/>
</dbReference>
<dbReference type="InterPro" id="IPR011330">
    <property type="entry name" value="Glyco_hydro/deAcase_b/a-brl"/>
</dbReference>
<dbReference type="OrthoDB" id="5547340at2759"/>
<feature type="signal peptide" evidence="6">
    <location>
        <begin position="1"/>
        <end position="19"/>
    </location>
</feature>
<gene>
    <name evidence="8" type="ORF">LY90DRAFT_697010</name>
</gene>
<dbReference type="Gene3D" id="3.20.20.370">
    <property type="entry name" value="Glycoside hydrolase/deacetylase"/>
    <property type="match status" value="1"/>
</dbReference>
<protein>
    <submittedName>
        <fullName evidence="8">Glycoside hydrolase/deacetylase</fullName>
    </submittedName>
</protein>
<dbReference type="Proteomes" id="UP000193920">
    <property type="component" value="Unassembled WGS sequence"/>
</dbReference>
<evidence type="ECO:0000256" key="5">
    <source>
        <dbReference type="ARBA" id="ARBA00023277"/>
    </source>
</evidence>
<dbReference type="EMBL" id="MCOG01000003">
    <property type="protein sequence ID" value="ORY85921.1"/>
    <property type="molecule type" value="Genomic_DNA"/>
</dbReference>
<dbReference type="SUPFAM" id="SSF88713">
    <property type="entry name" value="Glycoside hydrolase/deacetylase"/>
    <property type="match status" value="1"/>
</dbReference>
<accession>A0A1Y2FPK3</accession>
<dbReference type="GO" id="GO:0005975">
    <property type="term" value="P:carbohydrate metabolic process"/>
    <property type="evidence" value="ECO:0007669"/>
    <property type="project" value="InterPro"/>
</dbReference>
<feature type="chain" id="PRO_5013299569" evidence="6">
    <location>
        <begin position="20"/>
        <end position="315"/>
    </location>
</feature>
<proteinExistence type="predicted"/>
<dbReference type="GO" id="GO:0046872">
    <property type="term" value="F:metal ion binding"/>
    <property type="evidence" value="ECO:0007669"/>
    <property type="project" value="UniProtKB-KW"/>
</dbReference>
<evidence type="ECO:0000256" key="2">
    <source>
        <dbReference type="ARBA" id="ARBA00022723"/>
    </source>
</evidence>
<dbReference type="AlphaFoldDB" id="A0A1Y2FPK3"/>
<evidence type="ECO:0000256" key="4">
    <source>
        <dbReference type="ARBA" id="ARBA00022801"/>
    </source>
</evidence>
<evidence type="ECO:0000256" key="1">
    <source>
        <dbReference type="ARBA" id="ARBA00001941"/>
    </source>
</evidence>
<evidence type="ECO:0000256" key="6">
    <source>
        <dbReference type="SAM" id="SignalP"/>
    </source>
</evidence>
<keyword evidence="5" id="KW-0119">Carbohydrate metabolism</keyword>
<comment type="caution">
    <text evidence="8">The sequence shown here is derived from an EMBL/GenBank/DDBJ whole genome shotgun (WGS) entry which is preliminary data.</text>
</comment>
<dbReference type="PANTHER" id="PTHR46471:SF2">
    <property type="entry name" value="CHITIN DEACETYLASE-RELATED"/>
    <property type="match status" value="1"/>
</dbReference>
<keyword evidence="2" id="KW-0479">Metal-binding</keyword>
<keyword evidence="4 8" id="KW-0378">Hydrolase</keyword>
<evidence type="ECO:0000256" key="3">
    <source>
        <dbReference type="ARBA" id="ARBA00022729"/>
    </source>
</evidence>
<dbReference type="PROSITE" id="PS51677">
    <property type="entry name" value="NODB"/>
    <property type="match status" value="1"/>
</dbReference>
<keyword evidence="9" id="KW-1185">Reference proteome</keyword>
<comment type="cofactor">
    <cofactor evidence="1">
        <name>Co(2+)</name>
        <dbReference type="ChEBI" id="CHEBI:48828"/>
    </cofactor>
</comment>
<dbReference type="GO" id="GO:0016810">
    <property type="term" value="F:hydrolase activity, acting on carbon-nitrogen (but not peptide) bonds"/>
    <property type="evidence" value="ECO:0007669"/>
    <property type="project" value="InterPro"/>
</dbReference>
<organism evidence="8 9">
    <name type="scientific">Neocallimastix californiae</name>
    <dbReference type="NCBI Taxonomy" id="1754190"/>
    <lineage>
        <taxon>Eukaryota</taxon>
        <taxon>Fungi</taxon>
        <taxon>Fungi incertae sedis</taxon>
        <taxon>Chytridiomycota</taxon>
        <taxon>Chytridiomycota incertae sedis</taxon>
        <taxon>Neocallimastigomycetes</taxon>
        <taxon>Neocallimastigales</taxon>
        <taxon>Neocallimastigaceae</taxon>
        <taxon>Neocallimastix</taxon>
    </lineage>
</organism>
<evidence type="ECO:0000313" key="9">
    <source>
        <dbReference type="Proteomes" id="UP000193920"/>
    </source>
</evidence>
<dbReference type="STRING" id="1754190.A0A1Y2FPK3"/>
<reference evidence="8 9" key="1">
    <citation type="submission" date="2016-08" db="EMBL/GenBank/DDBJ databases">
        <title>A Parts List for Fungal Cellulosomes Revealed by Comparative Genomics.</title>
        <authorList>
            <consortium name="DOE Joint Genome Institute"/>
            <person name="Haitjema C.H."/>
            <person name="Gilmore S.P."/>
            <person name="Henske J.K."/>
            <person name="Solomon K.V."/>
            <person name="De Groot R."/>
            <person name="Kuo A."/>
            <person name="Mondo S.J."/>
            <person name="Salamov A.A."/>
            <person name="Labutti K."/>
            <person name="Zhao Z."/>
            <person name="Chiniquy J."/>
            <person name="Barry K."/>
            <person name="Brewer H.M."/>
            <person name="Purvine S.O."/>
            <person name="Wright A.T."/>
            <person name="Boxma B."/>
            <person name="Van Alen T."/>
            <person name="Hackstein J.H."/>
            <person name="Baker S.E."/>
            <person name="Grigoriev I.V."/>
            <person name="O'Malley M.A."/>
        </authorList>
    </citation>
    <scope>NUCLEOTIDE SEQUENCE [LARGE SCALE GENOMIC DNA]</scope>
    <source>
        <strain evidence="8 9">G1</strain>
    </source>
</reference>